<dbReference type="AlphaFoldDB" id="X1AZ42"/>
<evidence type="ECO:0000313" key="2">
    <source>
        <dbReference type="EMBL" id="GAG74442.1"/>
    </source>
</evidence>
<name>X1AZ42_9ZZZZ</name>
<dbReference type="InterPro" id="IPR029060">
    <property type="entry name" value="PIN-like_dom_sf"/>
</dbReference>
<comment type="caution">
    <text evidence="2">The sequence shown here is derived from an EMBL/GenBank/DDBJ whole genome shotgun (WGS) entry which is preliminary data.</text>
</comment>
<dbReference type="Pfam" id="PF01850">
    <property type="entry name" value="PIN"/>
    <property type="match status" value="1"/>
</dbReference>
<feature type="domain" description="PIN" evidence="1">
    <location>
        <begin position="13"/>
        <end position="122"/>
    </location>
</feature>
<gene>
    <name evidence="2" type="ORF">S01H4_06511</name>
</gene>
<evidence type="ECO:0000259" key="1">
    <source>
        <dbReference type="Pfam" id="PF01850"/>
    </source>
</evidence>
<sequence length="149" mass="17296">MINEVDLKDIENIVLDSGVIIEYFKKGSTNIKKILRKHFFNENRSIQLHGHYLLKSEIFYITCRSIGIAKAKDIIYKLEKFINYISGKLLFERAGLIKCKYPIALPDCYSIASGIHCNCPVLFLEENELTEEIIDKLNEEFNSKIYIIT</sequence>
<reference evidence="2" key="1">
    <citation type="journal article" date="2014" name="Front. Microbiol.">
        <title>High frequency of phylogenetically diverse reductive dehalogenase-homologous genes in deep subseafloor sedimentary metagenomes.</title>
        <authorList>
            <person name="Kawai M."/>
            <person name="Futagami T."/>
            <person name="Toyoda A."/>
            <person name="Takaki Y."/>
            <person name="Nishi S."/>
            <person name="Hori S."/>
            <person name="Arai W."/>
            <person name="Tsubouchi T."/>
            <person name="Morono Y."/>
            <person name="Uchiyama I."/>
            <person name="Ito T."/>
            <person name="Fujiyama A."/>
            <person name="Inagaki F."/>
            <person name="Takami H."/>
        </authorList>
    </citation>
    <scope>NUCLEOTIDE SEQUENCE</scope>
    <source>
        <strain evidence="2">Expedition CK06-06</strain>
    </source>
</reference>
<accession>X1AZ42</accession>
<protein>
    <recommendedName>
        <fullName evidence="1">PIN domain-containing protein</fullName>
    </recommendedName>
</protein>
<proteinExistence type="predicted"/>
<dbReference type="SUPFAM" id="SSF88723">
    <property type="entry name" value="PIN domain-like"/>
    <property type="match status" value="1"/>
</dbReference>
<organism evidence="2">
    <name type="scientific">marine sediment metagenome</name>
    <dbReference type="NCBI Taxonomy" id="412755"/>
    <lineage>
        <taxon>unclassified sequences</taxon>
        <taxon>metagenomes</taxon>
        <taxon>ecological metagenomes</taxon>
    </lineage>
</organism>
<dbReference type="InterPro" id="IPR002716">
    <property type="entry name" value="PIN_dom"/>
</dbReference>
<dbReference type="EMBL" id="BART01002017">
    <property type="protein sequence ID" value="GAG74442.1"/>
    <property type="molecule type" value="Genomic_DNA"/>
</dbReference>